<dbReference type="RefSeq" id="WP_278307512.1">
    <property type="nucleotide sequence ID" value="NZ_CP104008.1"/>
</dbReference>
<keyword evidence="2" id="KW-0812">Transmembrane</keyword>
<evidence type="ECO:0000256" key="1">
    <source>
        <dbReference type="SAM" id="MobiDB-lite"/>
    </source>
</evidence>
<accession>A0AAX3TH65</accession>
<feature type="compositionally biased region" description="Gly residues" evidence="1">
    <location>
        <begin position="1204"/>
        <end position="1213"/>
    </location>
</feature>
<proteinExistence type="predicted"/>
<dbReference type="EMBL" id="CP104008">
    <property type="protein sequence ID" value="WFQ93055.1"/>
    <property type="molecule type" value="Genomic_DNA"/>
</dbReference>
<keyword evidence="2" id="KW-0472">Membrane</keyword>
<feature type="compositionally biased region" description="Low complexity" evidence="1">
    <location>
        <begin position="1151"/>
        <end position="1188"/>
    </location>
</feature>
<reference evidence="3" key="1">
    <citation type="submission" date="2022-06" db="EMBL/GenBank/DDBJ databases">
        <title>Comparative genomic analysis of Mycoplasma feriruminatoris and the Mycoplasma mycoides cluster.</title>
        <authorList>
            <person name="Baby V."/>
            <person name="Ambroset C."/>
            <person name="Gaurivaud P."/>
            <person name="Boury C."/>
            <person name="Guichoux E."/>
            <person name="Lartigue C."/>
            <person name="Tardy F."/>
            <person name="Sirand-Pugnet P."/>
        </authorList>
    </citation>
    <scope>NUCLEOTIDE SEQUENCE</scope>
    <source>
        <strain evidence="3">L14822</strain>
    </source>
</reference>
<feature type="compositionally biased region" description="Low complexity" evidence="1">
    <location>
        <begin position="1214"/>
        <end position="1228"/>
    </location>
</feature>
<feature type="compositionally biased region" description="Gly residues" evidence="1">
    <location>
        <begin position="901"/>
        <end position="910"/>
    </location>
</feature>
<feature type="compositionally biased region" description="Low complexity" evidence="1">
    <location>
        <begin position="1249"/>
        <end position="1265"/>
    </location>
</feature>
<feature type="compositionally biased region" description="Low complexity" evidence="1">
    <location>
        <begin position="911"/>
        <end position="929"/>
    </location>
</feature>
<dbReference type="NCBIfam" id="NF045892">
    <property type="entry name" value="ICE_Mbov_0399"/>
    <property type="match status" value="1"/>
</dbReference>
<sequence length="1659" mass="189494">MKKALIISSFSLLPFFVGGLVNHSSNIIKNSQWLVLKSVTPNTFSNEDEKDIVEYKTEELIKNNIPDYIHLQKEPRTIREYIDGHWESIKAYPYIQFTGQRPPEFPQGWFAGYPYLDYYKGLKKEITSPQIDDLINKLSDLGVYKSTNESDSGGVWESKDNDPLNLKKEFETKAQGKEVVEIKAILEYEDTFYRKNSSNSTVEYYGDRIAPLINLKLHKIIPLTNLKLQITYKESRTNPLAKYKASWEKWVEHFNNVNHIKVYSDTGGDLSTSLSNNFEDLDFKTNKQILDEEIQKLNSELHNDLTLSYKQVNNNMISLFLSSNSDEFKDRLFIDKMPLTFPKSDKQKQREITQQADKRLKITLGKWVDFETDTTKLVDDKLVRDTSVPLVNSGVNRNGGRWIAHTPLSVSFSAIEDESEILKINGERVDVLNKRFEKTLTDDRTDVNDKERVLNGDEPRPTDDKPKELNEKNSHAKNEYKIEITKFKDTANKDVEYTWTRTIVIDSKSSQMDFKWYAWNPGNDPKQKELIEQFLKDKEGNIVKDKNGVNIPNPKYDPKIDPTTGTKKQLVWLDFKNMHYPQPNNEYSRKTNLPDNFKTLFKPHEAHNLDSGAIAEAVVINKGALRSITQGIKDYTVYKLDPTTGTYDKQFYKNDKLAKLTTENTYFSSEGLWLFASAADKTIANFKLVYIVKDNVLDKDKYLTTMLPNTNKIIRPLWNTQQGREFYNYLISNKLGDKEIQKLNYEAAMEHYKAYINALYNNYTFNSTYFISPKFKNLDNKFTTGEFLSTYSSNLKKFKNDWLDDFENKDKVDISKIEVRPDKAGIYVWFKLNTFEANYKLSQDKYSVDVRFKDYNSSSSPNRNPGDSSNPGSSDSSRNGNTPGSSSGGSSNGNRDNSRSGGSGGSGGSSGNNNNSQPGTTNPTNSTTTKKSINLYLNSEYLYLLAKSSYKKEFLSKLDTKEIFKNTKDEIAKLDIHTEFSHTFNSLTINVNLKPEYSSIYKIEPQNTFKVHLTDFLTNSETIREEAIERIPLKDVFKHTDLGHFKQKLDSISIYSGIIDKLFQLNKNEMNNFYNTYNTYPKLKTTDFGLGTVKKINVNNKTKYFAIVYLDYGFLEKTKSGLETLKHYYGTVEITFSTEDEYKEAPISPTPSNRPNGDNSSSSPNRNPGDSSNPGSSDSSRNGNTPGSSSGGSSNGNRDNSRSGGSGGSGGSSGNNNNSQPGSSSQPSDEINNRAINDRPAIIDDDKNNSNGNNSSTDNNGSSNKPNRPFNPLNPNQPVDDETTNNNNGDETSDINKDIFSELKLKSLNLNGIDNEEEAKKYIIDKLKEELPNLKLDTDYKISNLDSVVSELKYPQVNVSSPYIIRSQQLVLEAILPRFGYATIQITNTVNKIINTNYDLKTKKLNDIQVNENKLSVLKTKIIDEINKQFKLEKFEVNKDIQITNFDTGIQLLVKGNNTEYEFIIKGLNYKIKNQTSVKVKNIAKFVVDDKSPEYKPGDENNQDKAILYDLSNIKLRLYYKEHVMSELREMILDEISREISMRYSLVYDKDYTINIDELNAVVRGLTVKNDNETSKVLRLLPIKKVSKNYALINIKNYNKLFNPVDDLYKPIRRVEERLRAEKRKKLLLIFIPLSILAATGIGLLAWFIYIRKVKNKIT</sequence>
<gene>
    <name evidence="3" type="ORF">MFERI14822_00848</name>
</gene>
<dbReference type="Proteomes" id="UP001178743">
    <property type="component" value="Chromosome"/>
</dbReference>
<feature type="region of interest" description="Disordered" evidence="1">
    <location>
        <begin position="855"/>
        <end position="929"/>
    </location>
</feature>
<keyword evidence="2" id="KW-1133">Transmembrane helix</keyword>
<feature type="transmembrane region" description="Helical" evidence="2">
    <location>
        <begin position="1627"/>
        <end position="1650"/>
    </location>
</feature>
<feature type="compositionally biased region" description="Low complexity" evidence="1">
    <location>
        <begin position="856"/>
        <end position="885"/>
    </location>
</feature>
<name>A0AAX3TH65_9MOLU</name>
<organism evidence="3 4">
    <name type="scientific">Mycoplasma feriruminatoris</name>
    <dbReference type="NCBI Taxonomy" id="1179777"/>
    <lineage>
        <taxon>Bacteria</taxon>
        <taxon>Bacillati</taxon>
        <taxon>Mycoplasmatota</taxon>
        <taxon>Mollicutes</taxon>
        <taxon>Mycoplasmataceae</taxon>
        <taxon>Mycoplasma</taxon>
    </lineage>
</organism>
<feature type="region of interest" description="Disordered" evidence="1">
    <location>
        <begin position="447"/>
        <end position="476"/>
    </location>
</feature>
<evidence type="ECO:0000313" key="3">
    <source>
        <dbReference type="EMBL" id="WFQ93055.1"/>
    </source>
</evidence>
<evidence type="ECO:0000313" key="4">
    <source>
        <dbReference type="Proteomes" id="UP001178743"/>
    </source>
</evidence>
<evidence type="ECO:0000256" key="2">
    <source>
        <dbReference type="SAM" id="Phobius"/>
    </source>
</evidence>
<protein>
    <submittedName>
        <fullName evidence="3">Uncharacterized protein</fullName>
    </submittedName>
</protein>
<feature type="region of interest" description="Disordered" evidence="1">
    <location>
        <begin position="1140"/>
        <end position="1294"/>
    </location>
</feature>